<sequence length="66" mass="7312">MRCAERLEGAGSANTGAKPKKTSPQLLMSASHPAARLHSKRWFVLKQLRIQDALGYKLKFGKNLTC</sequence>
<accession>A0AC59ZCQ4</accession>
<gene>
    <name evidence="1" type="ORF">MRATA1EN22A_LOCUS16383</name>
</gene>
<evidence type="ECO:0000313" key="1">
    <source>
        <dbReference type="EMBL" id="CAN0356587.1"/>
    </source>
</evidence>
<proteinExistence type="predicted"/>
<evidence type="ECO:0000313" key="2">
    <source>
        <dbReference type="Proteomes" id="UP001162501"/>
    </source>
</evidence>
<dbReference type="Proteomes" id="UP001162501">
    <property type="component" value="Chromosome 27"/>
</dbReference>
<dbReference type="EMBL" id="OX596111">
    <property type="protein sequence ID" value="CAN0356587.1"/>
    <property type="molecule type" value="Genomic_DNA"/>
</dbReference>
<reference evidence="1" key="1">
    <citation type="submission" date="2023-05" db="EMBL/GenBank/DDBJ databases">
        <authorList>
            <consortium name="ELIXIR-Norway"/>
        </authorList>
    </citation>
    <scope>NUCLEOTIDE SEQUENCE</scope>
</reference>
<reference evidence="1" key="2">
    <citation type="submission" date="2025-03" db="EMBL/GenBank/DDBJ databases">
        <authorList>
            <consortium name="ELIXIR-Norway"/>
            <consortium name="Elixir Norway"/>
        </authorList>
    </citation>
    <scope>NUCLEOTIDE SEQUENCE</scope>
</reference>
<name>A0AC59ZCQ4_RANTA</name>
<organism evidence="1 2">
    <name type="scientific">Rangifer tarandus platyrhynchus</name>
    <name type="common">Svalbard reindeer</name>
    <dbReference type="NCBI Taxonomy" id="3082113"/>
    <lineage>
        <taxon>Eukaryota</taxon>
        <taxon>Metazoa</taxon>
        <taxon>Chordata</taxon>
        <taxon>Craniata</taxon>
        <taxon>Vertebrata</taxon>
        <taxon>Euteleostomi</taxon>
        <taxon>Mammalia</taxon>
        <taxon>Eutheria</taxon>
        <taxon>Laurasiatheria</taxon>
        <taxon>Artiodactyla</taxon>
        <taxon>Ruminantia</taxon>
        <taxon>Pecora</taxon>
        <taxon>Cervidae</taxon>
        <taxon>Odocoileinae</taxon>
        <taxon>Rangifer</taxon>
    </lineage>
</organism>
<protein>
    <submittedName>
        <fullName evidence="1">Uncharacterized protein</fullName>
    </submittedName>
</protein>